<evidence type="ECO:0000256" key="2">
    <source>
        <dbReference type="SAM" id="SignalP"/>
    </source>
</evidence>
<dbReference type="InterPro" id="IPR021719">
    <property type="entry name" value="Prot_inh_I78"/>
</dbReference>
<keyword evidence="4" id="KW-1185">Reference proteome</keyword>
<feature type="compositionally biased region" description="Low complexity" evidence="1">
    <location>
        <begin position="30"/>
        <end position="43"/>
    </location>
</feature>
<dbReference type="Gene3D" id="3.30.10.10">
    <property type="entry name" value="Trypsin Inhibitor V, subunit A"/>
    <property type="match status" value="1"/>
</dbReference>
<accession>A0A508A7Q4</accession>
<comment type="caution">
    <text evidence="3">The sequence shown here is derived from an EMBL/GenBank/DDBJ whole genome shotgun (WGS) entry which is preliminary data.</text>
</comment>
<protein>
    <recommendedName>
        <fullName evidence="5">Peptidase inhibitor I78 family protein</fullName>
    </recommendedName>
</protein>
<feature type="chain" id="PRO_5021265730" description="Peptidase inhibitor I78 family protein" evidence="2">
    <location>
        <begin position="32"/>
        <end position="120"/>
    </location>
</feature>
<feature type="region of interest" description="Disordered" evidence="1">
    <location>
        <begin position="30"/>
        <end position="56"/>
    </location>
</feature>
<dbReference type="PANTHER" id="PTHR39600">
    <property type="entry name" value="PEPTIDASE INHIBITOR I78 FAMILY PROTEIN"/>
    <property type="match status" value="1"/>
</dbReference>
<evidence type="ECO:0000313" key="4">
    <source>
        <dbReference type="Proteomes" id="UP000318212"/>
    </source>
</evidence>
<evidence type="ECO:0000256" key="1">
    <source>
        <dbReference type="SAM" id="MobiDB-lite"/>
    </source>
</evidence>
<dbReference type="PANTHER" id="PTHR39600:SF1">
    <property type="entry name" value="PEPTIDASE INHIBITOR I78 FAMILY PROTEIN"/>
    <property type="match status" value="1"/>
</dbReference>
<evidence type="ECO:0008006" key="5">
    <source>
        <dbReference type="Google" id="ProtNLM"/>
    </source>
</evidence>
<gene>
    <name evidence="3" type="ORF">FKV25_10995</name>
</gene>
<evidence type="ECO:0000313" key="3">
    <source>
        <dbReference type="EMBL" id="TQD43025.1"/>
    </source>
</evidence>
<keyword evidence="2" id="KW-0732">Signal</keyword>
<dbReference type="PROSITE" id="PS51257">
    <property type="entry name" value="PROKAR_LIPOPROTEIN"/>
    <property type="match status" value="1"/>
</dbReference>
<sequence>MTAFDRRTRLRCLTLSTLGVALLSVAACSPAAPPATTSRQAPPMSDPMPPMLKTCDPEKAKADAIGKPANEANIEQARIASGAERVRVIKPGMMVTLEFVESRLNVDVDEDGNISNLRCG</sequence>
<dbReference type="EMBL" id="VICE01000101">
    <property type="protein sequence ID" value="TQD43025.1"/>
    <property type="molecule type" value="Genomic_DNA"/>
</dbReference>
<dbReference type="OrthoDB" id="6049927at2"/>
<dbReference type="AlphaFoldDB" id="A0A508A7Q4"/>
<dbReference type="Pfam" id="PF11720">
    <property type="entry name" value="Inhibitor_I78"/>
    <property type="match status" value="1"/>
</dbReference>
<dbReference type="Proteomes" id="UP000318212">
    <property type="component" value="Unassembled WGS sequence"/>
</dbReference>
<organism evidence="3 4">
    <name type="scientific">Marilutibacter aestuarii</name>
    <dbReference type="NCBI Taxonomy" id="1706195"/>
    <lineage>
        <taxon>Bacteria</taxon>
        <taxon>Pseudomonadati</taxon>
        <taxon>Pseudomonadota</taxon>
        <taxon>Gammaproteobacteria</taxon>
        <taxon>Lysobacterales</taxon>
        <taxon>Lysobacteraceae</taxon>
        <taxon>Marilutibacter</taxon>
    </lineage>
</organism>
<dbReference type="RefSeq" id="WP_141518855.1">
    <property type="nucleotide sequence ID" value="NZ_VICE01000101.1"/>
</dbReference>
<feature type="signal peptide" evidence="2">
    <location>
        <begin position="1"/>
        <end position="31"/>
    </location>
</feature>
<reference evidence="3 4" key="1">
    <citation type="submission" date="2019-06" db="EMBL/GenBank/DDBJ databases">
        <title>Lysobacter alkalisoli sp. nov. isolated from saline soil.</title>
        <authorList>
            <person name="Sun J.-Q."/>
            <person name="Xu L."/>
        </authorList>
    </citation>
    <scope>NUCLEOTIDE SEQUENCE [LARGE SCALE GENOMIC DNA]</scope>
    <source>
        <strain evidence="3 4">JCM 31130</strain>
    </source>
</reference>
<proteinExistence type="predicted"/>
<name>A0A508A7Q4_9GAMM</name>